<dbReference type="PANTHER" id="PTHR12110">
    <property type="entry name" value="HYDROXYPYRUVATE ISOMERASE"/>
    <property type="match status" value="1"/>
</dbReference>
<dbReference type="Proteomes" id="UP000824112">
    <property type="component" value="Unassembled WGS sequence"/>
</dbReference>
<reference evidence="2" key="1">
    <citation type="submission" date="2020-10" db="EMBL/GenBank/DDBJ databases">
        <authorList>
            <person name="Gilroy R."/>
        </authorList>
    </citation>
    <scope>NUCLEOTIDE SEQUENCE</scope>
    <source>
        <strain evidence="2">CHK158-818</strain>
    </source>
</reference>
<accession>A0A9D1M8Y1</accession>
<feature type="domain" description="Xylose isomerase-like TIM barrel" evidence="1">
    <location>
        <begin position="61"/>
        <end position="284"/>
    </location>
</feature>
<dbReference type="PROSITE" id="PS51318">
    <property type="entry name" value="TAT"/>
    <property type="match status" value="1"/>
</dbReference>
<dbReference type="PANTHER" id="PTHR12110:SF41">
    <property type="entry name" value="INOSOSE DEHYDRATASE"/>
    <property type="match status" value="1"/>
</dbReference>
<evidence type="ECO:0000313" key="3">
    <source>
        <dbReference type="Proteomes" id="UP000824112"/>
    </source>
</evidence>
<proteinExistence type="predicted"/>
<dbReference type="InterPro" id="IPR036237">
    <property type="entry name" value="Xyl_isomerase-like_sf"/>
</dbReference>
<dbReference type="GO" id="GO:0016853">
    <property type="term" value="F:isomerase activity"/>
    <property type="evidence" value="ECO:0007669"/>
    <property type="project" value="UniProtKB-KW"/>
</dbReference>
<evidence type="ECO:0000259" key="1">
    <source>
        <dbReference type="Pfam" id="PF01261"/>
    </source>
</evidence>
<dbReference type="Pfam" id="PF01261">
    <property type="entry name" value="AP_endonuc_2"/>
    <property type="match status" value="1"/>
</dbReference>
<protein>
    <submittedName>
        <fullName evidence="2">Sugar phosphate isomerase/epimerase</fullName>
    </submittedName>
</protein>
<name>A0A9D1M8Y1_9BACT</name>
<dbReference type="SUPFAM" id="SSF51658">
    <property type="entry name" value="Xylose isomerase-like"/>
    <property type="match status" value="1"/>
</dbReference>
<comment type="caution">
    <text evidence="2">The sequence shown here is derived from an EMBL/GenBank/DDBJ whole genome shotgun (WGS) entry which is preliminary data.</text>
</comment>
<dbReference type="InterPro" id="IPR006311">
    <property type="entry name" value="TAT_signal"/>
</dbReference>
<organism evidence="2 3">
    <name type="scientific">Candidatus Gallibacteroides avistercoris</name>
    <dbReference type="NCBI Taxonomy" id="2840833"/>
    <lineage>
        <taxon>Bacteria</taxon>
        <taxon>Pseudomonadati</taxon>
        <taxon>Bacteroidota</taxon>
        <taxon>Bacteroidia</taxon>
        <taxon>Bacteroidales</taxon>
        <taxon>Bacteroidaceae</taxon>
        <taxon>Bacteroidaceae incertae sedis</taxon>
        <taxon>Candidatus Gallibacteroides</taxon>
    </lineage>
</organism>
<dbReference type="Gene3D" id="3.20.20.150">
    <property type="entry name" value="Divalent-metal-dependent TIM barrel enzymes"/>
    <property type="match status" value="1"/>
</dbReference>
<sequence length="309" mass="34828">MNNRREFLKNASLLTIGSWLIGGTGSSLLAAPQKITGKKSFGLQIYSLGGELTKDLANNMQKLKKMGYSYLELAGYGDGKVYGVEMMEFKKITEDAGLKITSSHVNPPVWKYEPGNIESIKDFWKKTADDHVKLGVKYMIQPGQPSTNSTEEVKYVCNVFNEAGKIANNAGIKFGYHNHDREFAKVVPGGKAYNIDRHSKGSIIYDLFVKNTDPNLVMFELDVYWCVMGGQDPVEYMQKYADRIQALHIKDRQVLGKSGMMNFETIFDQAYANKIEDFYVELEGMPRGHTQFEGVEGCAEYLKKAKFVK</sequence>
<gene>
    <name evidence="2" type="ORF">IAB03_08435</name>
</gene>
<reference evidence="2" key="2">
    <citation type="journal article" date="2021" name="PeerJ">
        <title>Extensive microbial diversity within the chicken gut microbiome revealed by metagenomics and culture.</title>
        <authorList>
            <person name="Gilroy R."/>
            <person name="Ravi A."/>
            <person name="Getino M."/>
            <person name="Pursley I."/>
            <person name="Horton D.L."/>
            <person name="Alikhan N.F."/>
            <person name="Baker D."/>
            <person name="Gharbi K."/>
            <person name="Hall N."/>
            <person name="Watson M."/>
            <person name="Adriaenssens E.M."/>
            <person name="Foster-Nyarko E."/>
            <person name="Jarju S."/>
            <person name="Secka A."/>
            <person name="Antonio M."/>
            <person name="Oren A."/>
            <person name="Chaudhuri R.R."/>
            <person name="La Ragione R."/>
            <person name="Hildebrand F."/>
            <person name="Pallen M.J."/>
        </authorList>
    </citation>
    <scope>NUCLEOTIDE SEQUENCE</scope>
    <source>
        <strain evidence="2">CHK158-818</strain>
    </source>
</reference>
<keyword evidence="2" id="KW-0413">Isomerase</keyword>
<dbReference type="InterPro" id="IPR050312">
    <property type="entry name" value="IolE/XylAMocC-like"/>
</dbReference>
<evidence type="ECO:0000313" key="2">
    <source>
        <dbReference type="EMBL" id="HIU55814.1"/>
    </source>
</evidence>
<dbReference type="EMBL" id="DVNA01000190">
    <property type="protein sequence ID" value="HIU55814.1"/>
    <property type="molecule type" value="Genomic_DNA"/>
</dbReference>
<dbReference type="InterPro" id="IPR013022">
    <property type="entry name" value="Xyl_isomerase-like_TIM-brl"/>
</dbReference>
<dbReference type="AlphaFoldDB" id="A0A9D1M8Y1"/>